<dbReference type="Pfam" id="PF11009">
    <property type="entry name" value="BrxC"/>
    <property type="match status" value="1"/>
</dbReference>
<accession>A0ABN0ZQZ7</accession>
<proteinExistence type="predicted"/>
<dbReference type="RefSeq" id="WP_343782015.1">
    <property type="nucleotide sequence ID" value="NZ_BAAACZ010000009.1"/>
</dbReference>
<dbReference type="NCBIfam" id="TIGR04019">
    <property type="entry name" value="B_thiol_YtxJ"/>
    <property type="match status" value="1"/>
</dbReference>
<name>A0ABN0ZQZ7_9BACI</name>
<sequence>MSVKQITAQDELKSILEQDEALLLKHSLTCPISGDAKTQFEKFTSQTDLPAYIIHIQENRDLSNLVADHFDIKHESPQAFYIKNGEVKFHASHFDITTKKLEEVTQ</sequence>
<dbReference type="InterPro" id="IPR022551">
    <property type="entry name" value="BrxC"/>
</dbReference>
<dbReference type="Proteomes" id="UP001500740">
    <property type="component" value="Unassembled WGS sequence"/>
</dbReference>
<evidence type="ECO:0000313" key="1">
    <source>
        <dbReference type="EMBL" id="GAA0455916.1"/>
    </source>
</evidence>
<reference evidence="1 2" key="1">
    <citation type="journal article" date="2019" name="Int. J. Syst. Evol. Microbiol.">
        <title>The Global Catalogue of Microorganisms (GCM) 10K type strain sequencing project: providing services to taxonomists for standard genome sequencing and annotation.</title>
        <authorList>
            <consortium name="The Broad Institute Genomics Platform"/>
            <consortium name="The Broad Institute Genome Sequencing Center for Infectious Disease"/>
            <person name="Wu L."/>
            <person name="Ma J."/>
        </authorList>
    </citation>
    <scope>NUCLEOTIDE SEQUENCE [LARGE SCALE GENOMIC DNA]</scope>
    <source>
        <strain evidence="1 2">JCM 14193</strain>
    </source>
</reference>
<protein>
    <submittedName>
        <fullName evidence="1">Bacillithiol system redox-active protein YtxJ</fullName>
    </submittedName>
</protein>
<organism evidence="1 2">
    <name type="scientific">Alkalibacillus silvisoli</name>
    <dbReference type="NCBI Taxonomy" id="392823"/>
    <lineage>
        <taxon>Bacteria</taxon>
        <taxon>Bacillati</taxon>
        <taxon>Bacillota</taxon>
        <taxon>Bacilli</taxon>
        <taxon>Bacillales</taxon>
        <taxon>Bacillaceae</taxon>
        <taxon>Alkalibacillus</taxon>
    </lineage>
</organism>
<dbReference type="EMBL" id="BAAACZ010000009">
    <property type="protein sequence ID" value="GAA0455916.1"/>
    <property type="molecule type" value="Genomic_DNA"/>
</dbReference>
<comment type="caution">
    <text evidence="1">The sequence shown here is derived from an EMBL/GenBank/DDBJ whole genome shotgun (WGS) entry which is preliminary data.</text>
</comment>
<dbReference type="Gene3D" id="3.40.30.10">
    <property type="entry name" value="Glutaredoxin"/>
    <property type="match status" value="1"/>
</dbReference>
<keyword evidence="2" id="KW-1185">Reference proteome</keyword>
<gene>
    <name evidence="1" type="primary">ytxJ</name>
    <name evidence="1" type="ORF">GCM10008935_08460</name>
</gene>
<evidence type="ECO:0000313" key="2">
    <source>
        <dbReference type="Proteomes" id="UP001500740"/>
    </source>
</evidence>